<comment type="cofactor">
    <cofactor evidence="8">
        <name>Mn(2+)</name>
        <dbReference type="ChEBI" id="CHEBI:29035"/>
    </cofactor>
    <text evidence="8">Binds 2 manganese ions per subunit.</text>
</comment>
<reference evidence="10 11" key="1">
    <citation type="submission" date="2018-03" db="EMBL/GenBank/DDBJ databases">
        <title>Phenotypic and genomic properties of Cyclonatronum proteinivorum gen. nov., sp. nov., a haloalkaliphilic bacteroidete from soda lakes possessing Na+-translocating rhodopsin.</title>
        <authorList>
            <person name="Toshchakov S.V."/>
            <person name="Korzhenkov A."/>
            <person name="Samarov N.I."/>
            <person name="Kublanov I.V."/>
            <person name="Muntyan M.S."/>
            <person name="Sorokin D.Y."/>
        </authorList>
    </citation>
    <scope>NUCLEOTIDE SEQUENCE [LARGE SCALE GENOMIC DNA]</scope>
    <source>
        <strain evidence="10 11">Omega</strain>
    </source>
</reference>
<keyword evidence="8" id="KW-0963">Cytoplasm</keyword>
<dbReference type="GO" id="GO:0030145">
    <property type="term" value="F:manganese ion binding"/>
    <property type="evidence" value="ECO:0007669"/>
    <property type="project" value="UniProtKB-UniRule"/>
</dbReference>
<keyword evidence="4 8" id="KW-0031">Aminopeptidase</keyword>
<keyword evidence="11" id="KW-1185">Reference proteome</keyword>
<dbReference type="GO" id="GO:0070006">
    <property type="term" value="F:metalloaminopeptidase activity"/>
    <property type="evidence" value="ECO:0007669"/>
    <property type="project" value="InterPro"/>
</dbReference>
<evidence type="ECO:0000256" key="3">
    <source>
        <dbReference type="ARBA" id="ARBA00009528"/>
    </source>
</evidence>
<dbReference type="EC" id="3.4.11.1" evidence="8"/>
<evidence type="ECO:0000313" key="11">
    <source>
        <dbReference type="Proteomes" id="UP000254808"/>
    </source>
</evidence>
<comment type="function">
    <text evidence="8">Presumably involved in the processing and regular turnover of intracellular proteins. Catalyzes the removal of unsubstituted N-terminal amino acids from various peptides.</text>
</comment>
<dbReference type="PANTHER" id="PTHR11963">
    <property type="entry name" value="LEUCINE AMINOPEPTIDASE-RELATED"/>
    <property type="match status" value="1"/>
</dbReference>
<keyword evidence="8" id="KW-0479">Metal-binding</keyword>
<dbReference type="OrthoDB" id="9809354at2"/>
<dbReference type="Proteomes" id="UP000254808">
    <property type="component" value="Chromosome"/>
</dbReference>
<feature type="domain" description="Cytosol aminopeptidase" evidence="9">
    <location>
        <begin position="186"/>
        <end position="492"/>
    </location>
</feature>
<feature type="binding site" evidence="8">
    <location>
        <position position="351"/>
    </location>
    <ligand>
        <name>Mn(2+)</name>
        <dbReference type="ChEBI" id="CHEBI:29035"/>
        <label>2</label>
    </ligand>
</feature>
<organism evidence="10 11">
    <name type="scientific">Cyclonatronum proteinivorum</name>
    <dbReference type="NCBI Taxonomy" id="1457365"/>
    <lineage>
        <taxon>Bacteria</taxon>
        <taxon>Pseudomonadati</taxon>
        <taxon>Balneolota</taxon>
        <taxon>Balneolia</taxon>
        <taxon>Balneolales</taxon>
        <taxon>Cyclonatronaceae</taxon>
        <taxon>Cyclonatronum</taxon>
    </lineage>
</organism>
<dbReference type="InterPro" id="IPR023042">
    <property type="entry name" value="Peptidase_M17_leu_NH2_pept"/>
</dbReference>
<protein>
    <recommendedName>
        <fullName evidence="8">Probable cytosol aminopeptidase</fullName>
        <ecNumber evidence="8">3.4.11.1</ecNumber>
    </recommendedName>
    <alternativeName>
        <fullName evidence="8">Leucine aminopeptidase</fullName>
        <shortName evidence="8">LAP</shortName>
        <ecNumber evidence="8">3.4.11.10</ecNumber>
    </alternativeName>
    <alternativeName>
        <fullName evidence="8">Leucyl aminopeptidase</fullName>
    </alternativeName>
</protein>
<feature type="active site" evidence="8">
    <location>
        <position position="279"/>
    </location>
</feature>
<dbReference type="GO" id="GO:0006508">
    <property type="term" value="P:proteolysis"/>
    <property type="evidence" value="ECO:0007669"/>
    <property type="project" value="UniProtKB-KW"/>
</dbReference>
<dbReference type="EC" id="3.4.11.10" evidence="8"/>
<dbReference type="GO" id="GO:0005737">
    <property type="term" value="C:cytoplasm"/>
    <property type="evidence" value="ECO:0007669"/>
    <property type="project" value="UniProtKB-SubCell"/>
</dbReference>
<feature type="binding site" evidence="8">
    <location>
        <position position="272"/>
    </location>
    <ligand>
        <name>Mn(2+)</name>
        <dbReference type="ChEBI" id="CHEBI:29035"/>
        <label>1</label>
    </ligand>
</feature>
<evidence type="ECO:0000256" key="5">
    <source>
        <dbReference type="ARBA" id="ARBA00022670"/>
    </source>
</evidence>
<keyword evidence="7 8" id="KW-0464">Manganese</keyword>
<dbReference type="HAMAP" id="MF_00181">
    <property type="entry name" value="Cytosol_peptidase_M17"/>
    <property type="match status" value="1"/>
</dbReference>
<feature type="binding site" evidence="8">
    <location>
        <position position="351"/>
    </location>
    <ligand>
        <name>Mn(2+)</name>
        <dbReference type="ChEBI" id="CHEBI:29035"/>
        <label>1</label>
    </ligand>
</feature>
<dbReference type="CDD" id="cd00433">
    <property type="entry name" value="Peptidase_M17"/>
    <property type="match status" value="1"/>
</dbReference>
<keyword evidence="5 8" id="KW-0645">Protease</keyword>
<proteinExistence type="inferred from homology"/>
<evidence type="ECO:0000256" key="8">
    <source>
        <dbReference type="HAMAP-Rule" id="MF_00181"/>
    </source>
</evidence>
<comment type="catalytic activity">
    <reaction evidence="2 8">
        <text>Release of an N-terminal amino acid, preferentially leucine, but not glutamic or aspartic acids.</text>
        <dbReference type="EC" id="3.4.11.10"/>
    </reaction>
</comment>
<accession>A0A345UJB2</accession>
<sequence length="504" mass="54308">MKISIASTLSDSPADLLLPLYTETTFDQLTSAYPVLNETGLKRALDDFPAESGKTAVYYHSAGHRIFLIGMGKPNPKRLSGPYRAARAAAVQLSKQLSGQLCVSLSHLADDTEAETRLTDAFINGLATGTYQLGSWKEDAGKTPHPLDQDDSEVTLLSARAAKDSEGLTAAARRGHLIGLAQKQTMHLVNMPSNLQIPAFLAEVAREWGTQHDQKVTVFSGDEIAENNLHALAAVNRGSEHPAQFIVMEYTPESATDQTPTVGLVGKGITFDTGGLSIKTSAGMYFMKCDMGGAAVVLGFMEAAASLQLPVKLVAVVPVTDNLIDAKSFKPSDIINSYSGKTIEIMDTDAEGRLILADGLSWITEHHKPDYLFDFATLTGATVRAIGYAAAGFFTPDDDLARACAEAGDLAGERIWRFPLWDEYADDLHSDVADVRNLSGKPVAGGISAAKFLEVFTREHPRWAHFDIAGVAFSESEFGKHKNGTGWGIRLLTELVPQLRKPTA</sequence>
<gene>
    <name evidence="8" type="primary">pepA</name>
    <name evidence="10" type="ORF">CYPRO_1307</name>
</gene>
<dbReference type="Gene3D" id="3.40.220.10">
    <property type="entry name" value="Leucine Aminopeptidase, subunit E, domain 1"/>
    <property type="match status" value="1"/>
</dbReference>
<feature type="binding site" evidence="8">
    <location>
        <position position="272"/>
    </location>
    <ligand>
        <name>Mn(2+)</name>
        <dbReference type="ChEBI" id="CHEBI:29035"/>
        <label>2</label>
    </ligand>
</feature>
<dbReference type="KEGG" id="cprv:CYPRO_1307"/>
<feature type="active site" evidence="8">
    <location>
        <position position="353"/>
    </location>
</feature>
<feature type="binding site" evidence="8">
    <location>
        <position position="290"/>
    </location>
    <ligand>
        <name>Mn(2+)</name>
        <dbReference type="ChEBI" id="CHEBI:29035"/>
        <label>2</label>
    </ligand>
</feature>
<feature type="binding site" evidence="8">
    <location>
        <position position="349"/>
    </location>
    <ligand>
        <name>Mn(2+)</name>
        <dbReference type="ChEBI" id="CHEBI:29035"/>
        <label>1</label>
    </ligand>
</feature>
<evidence type="ECO:0000256" key="7">
    <source>
        <dbReference type="ARBA" id="ARBA00023211"/>
    </source>
</evidence>
<evidence type="ECO:0000313" key="10">
    <source>
        <dbReference type="EMBL" id="AXJ00564.1"/>
    </source>
</evidence>
<dbReference type="SUPFAM" id="SSF52949">
    <property type="entry name" value="Macro domain-like"/>
    <property type="match status" value="1"/>
</dbReference>
<dbReference type="Gene3D" id="3.40.630.10">
    <property type="entry name" value="Zn peptidases"/>
    <property type="match status" value="1"/>
</dbReference>
<comment type="catalytic activity">
    <reaction evidence="1 8">
        <text>Release of an N-terminal amino acid, Xaa-|-Yaa-, in which Xaa is preferably Leu, but may be other amino acids including Pro although not Arg or Lys, and Yaa may be Pro. Amino acid amides and methyl esters are also readily hydrolyzed, but rates on arylamides are exceedingly low.</text>
        <dbReference type="EC" id="3.4.11.1"/>
    </reaction>
</comment>
<comment type="similarity">
    <text evidence="3 8">Belongs to the peptidase M17 family.</text>
</comment>
<dbReference type="Pfam" id="PF00883">
    <property type="entry name" value="Peptidase_M17"/>
    <property type="match status" value="1"/>
</dbReference>
<feature type="binding site" evidence="8">
    <location>
        <position position="267"/>
    </location>
    <ligand>
        <name>Mn(2+)</name>
        <dbReference type="ChEBI" id="CHEBI:29035"/>
        <label>2</label>
    </ligand>
</feature>
<dbReference type="AlphaFoldDB" id="A0A345UJB2"/>
<name>A0A345UJB2_9BACT</name>
<evidence type="ECO:0000256" key="2">
    <source>
        <dbReference type="ARBA" id="ARBA00000967"/>
    </source>
</evidence>
<keyword evidence="6 8" id="KW-0378">Hydrolase</keyword>
<evidence type="ECO:0000259" key="9">
    <source>
        <dbReference type="Pfam" id="PF00883"/>
    </source>
</evidence>
<dbReference type="EMBL" id="CP027806">
    <property type="protein sequence ID" value="AXJ00564.1"/>
    <property type="molecule type" value="Genomic_DNA"/>
</dbReference>
<dbReference type="InterPro" id="IPR000819">
    <property type="entry name" value="Peptidase_M17_C"/>
</dbReference>
<evidence type="ECO:0000256" key="6">
    <source>
        <dbReference type="ARBA" id="ARBA00022801"/>
    </source>
</evidence>
<dbReference type="InterPro" id="IPR043472">
    <property type="entry name" value="Macro_dom-like"/>
</dbReference>
<dbReference type="PANTHER" id="PTHR11963:SF23">
    <property type="entry name" value="CYTOSOL AMINOPEPTIDASE"/>
    <property type="match status" value="1"/>
</dbReference>
<evidence type="ECO:0000256" key="4">
    <source>
        <dbReference type="ARBA" id="ARBA00022438"/>
    </source>
</evidence>
<evidence type="ECO:0000256" key="1">
    <source>
        <dbReference type="ARBA" id="ARBA00000135"/>
    </source>
</evidence>
<comment type="subcellular location">
    <subcellularLocation>
        <location evidence="8">Cytoplasm</location>
    </subcellularLocation>
</comment>
<dbReference type="RefSeq" id="WP_114983829.1">
    <property type="nucleotide sequence ID" value="NZ_CP027806.1"/>
</dbReference>
<dbReference type="InterPro" id="IPR011356">
    <property type="entry name" value="Leucine_aapep/pepB"/>
</dbReference>
<dbReference type="SUPFAM" id="SSF53187">
    <property type="entry name" value="Zn-dependent exopeptidases"/>
    <property type="match status" value="1"/>
</dbReference>
<dbReference type="PRINTS" id="PR00481">
    <property type="entry name" value="LAMNOPPTDASE"/>
</dbReference>